<protein>
    <submittedName>
        <fullName evidence="2">Uncharacterized protein</fullName>
    </submittedName>
</protein>
<keyword evidence="1" id="KW-1133">Transmembrane helix</keyword>
<proteinExistence type="predicted"/>
<evidence type="ECO:0000313" key="2">
    <source>
        <dbReference type="EMBL" id="MBP3950521.1"/>
    </source>
</evidence>
<keyword evidence="1" id="KW-0812">Transmembrane</keyword>
<accession>A0A940WQK0</accession>
<keyword evidence="3" id="KW-1185">Reference proteome</keyword>
<dbReference type="EMBL" id="JAGKSQ010000002">
    <property type="protein sequence ID" value="MBP3950521.1"/>
    <property type="molecule type" value="Genomic_DNA"/>
</dbReference>
<reference evidence="2" key="1">
    <citation type="submission" date="2021-03" db="EMBL/GenBank/DDBJ databases">
        <title>Bacillus suaedae sp. nov., isolated from Suaeda aralocaspica.</title>
        <authorList>
            <person name="Lei R.F.R."/>
        </authorList>
    </citation>
    <scope>NUCLEOTIDE SEQUENCE</scope>
    <source>
        <strain evidence="2">YZJH907-2</strain>
    </source>
</reference>
<evidence type="ECO:0000313" key="3">
    <source>
        <dbReference type="Proteomes" id="UP000678228"/>
    </source>
</evidence>
<organism evidence="2 3">
    <name type="scientific">Halalkalibacter suaedae</name>
    <dbReference type="NCBI Taxonomy" id="2822140"/>
    <lineage>
        <taxon>Bacteria</taxon>
        <taxon>Bacillati</taxon>
        <taxon>Bacillota</taxon>
        <taxon>Bacilli</taxon>
        <taxon>Bacillales</taxon>
        <taxon>Bacillaceae</taxon>
        <taxon>Halalkalibacter</taxon>
    </lineage>
</organism>
<name>A0A940WQK0_9BACI</name>
<comment type="caution">
    <text evidence="2">The sequence shown here is derived from an EMBL/GenBank/DDBJ whole genome shotgun (WGS) entry which is preliminary data.</text>
</comment>
<sequence>MPTNSTYFILAILTVVFLIWIVLILLRMQKSMNRFISSTNNRFVKIENKIHNELMEEKKAHLLLLMYDVREVVAKQKSDIYPRAISNLPLSSGINDRELAELFPANKALLIKQFWDSYQDYVEEHWLNKNGQFKTIFRGQSQDITSELGKLHLSSKSLASQMDHWLREINSAT</sequence>
<evidence type="ECO:0000256" key="1">
    <source>
        <dbReference type="SAM" id="Phobius"/>
    </source>
</evidence>
<keyword evidence="1" id="KW-0472">Membrane</keyword>
<dbReference type="RefSeq" id="WP_210596157.1">
    <property type="nucleotide sequence ID" value="NZ_JAGKSQ010000002.1"/>
</dbReference>
<gene>
    <name evidence="2" type="ORF">J7W16_05195</name>
</gene>
<dbReference type="AlphaFoldDB" id="A0A940WQK0"/>
<feature type="transmembrane region" description="Helical" evidence="1">
    <location>
        <begin position="6"/>
        <end position="26"/>
    </location>
</feature>
<dbReference type="Proteomes" id="UP000678228">
    <property type="component" value="Unassembled WGS sequence"/>
</dbReference>